<evidence type="ECO:0000259" key="3">
    <source>
        <dbReference type="SMART" id="SM00385"/>
    </source>
</evidence>
<comment type="similarity">
    <text evidence="2">Belongs to the cyclin family.</text>
</comment>
<dbReference type="InterPro" id="IPR012399">
    <property type="entry name" value="Cyclin_Y"/>
</dbReference>
<dbReference type="KEGG" id="tad:TRIADDRAFT_30791"/>
<dbReference type="InterPro" id="IPR036915">
    <property type="entry name" value="Cyclin-like_sf"/>
</dbReference>
<dbReference type="RefSeq" id="XP_002116466.1">
    <property type="nucleotide sequence ID" value="XM_002116430.1"/>
</dbReference>
<dbReference type="Pfam" id="PF00134">
    <property type="entry name" value="Cyclin_N"/>
    <property type="match status" value="1"/>
</dbReference>
<protein>
    <recommendedName>
        <fullName evidence="3">Cyclin-like domain-containing protein</fullName>
    </recommendedName>
</protein>
<dbReference type="SUPFAM" id="SSF47954">
    <property type="entry name" value="Cyclin-like"/>
    <property type="match status" value="1"/>
</dbReference>
<dbReference type="InterPro" id="IPR006671">
    <property type="entry name" value="Cyclin_N"/>
</dbReference>
<dbReference type="InParanoid" id="B3S853"/>
<feature type="non-terminal residue" evidence="4">
    <location>
        <position position="1"/>
    </location>
</feature>
<dbReference type="OMA" id="IMFNINV"/>
<dbReference type="PhylomeDB" id="B3S853"/>
<dbReference type="FunFam" id="1.10.472.10:FF:000302">
    <property type="entry name" value="Predicted protein"/>
    <property type="match status" value="1"/>
</dbReference>
<keyword evidence="5" id="KW-1185">Reference proteome</keyword>
<dbReference type="GO" id="GO:0019901">
    <property type="term" value="F:protein kinase binding"/>
    <property type="evidence" value="ECO:0007669"/>
    <property type="project" value="InterPro"/>
</dbReference>
<dbReference type="Proteomes" id="UP000009022">
    <property type="component" value="Unassembled WGS sequence"/>
</dbReference>
<dbReference type="CTD" id="6757678"/>
<evidence type="ECO:0000256" key="1">
    <source>
        <dbReference type="ARBA" id="ARBA00023127"/>
    </source>
</evidence>
<dbReference type="STRING" id="10228.B3S853"/>
<dbReference type="GeneID" id="6757678"/>
<dbReference type="HOGENOM" id="CLU_055026_1_0_1"/>
<organism evidence="4 5">
    <name type="scientific">Trichoplax adhaerens</name>
    <name type="common">Trichoplax reptans</name>
    <dbReference type="NCBI Taxonomy" id="10228"/>
    <lineage>
        <taxon>Eukaryota</taxon>
        <taxon>Metazoa</taxon>
        <taxon>Placozoa</taxon>
        <taxon>Uniplacotomia</taxon>
        <taxon>Trichoplacea</taxon>
        <taxon>Trichoplacidae</taxon>
        <taxon>Trichoplax</taxon>
    </lineage>
</organism>
<dbReference type="OrthoDB" id="10250320at2759"/>
<evidence type="ECO:0000256" key="2">
    <source>
        <dbReference type="RuleBase" id="RU000383"/>
    </source>
</evidence>
<proteinExistence type="inferred from homology"/>
<evidence type="ECO:0000313" key="4">
    <source>
        <dbReference type="EMBL" id="EDV21136.1"/>
    </source>
</evidence>
<keyword evidence="1 2" id="KW-0195">Cyclin</keyword>
<dbReference type="PIRSF" id="PIRSF028934">
    <property type="entry name" value="Cyclin_CG14939"/>
    <property type="match status" value="1"/>
</dbReference>
<reference evidence="4 5" key="1">
    <citation type="journal article" date="2008" name="Nature">
        <title>The Trichoplax genome and the nature of placozoans.</title>
        <authorList>
            <person name="Srivastava M."/>
            <person name="Begovic E."/>
            <person name="Chapman J."/>
            <person name="Putnam N.H."/>
            <person name="Hellsten U."/>
            <person name="Kawashima T."/>
            <person name="Kuo A."/>
            <person name="Mitros T."/>
            <person name="Salamov A."/>
            <person name="Carpenter M.L."/>
            <person name="Signorovitch A.Y."/>
            <person name="Moreno M.A."/>
            <person name="Kamm K."/>
            <person name="Grimwood J."/>
            <person name="Schmutz J."/>
            <person name="Shapiro H."/>
            <person name="Grigoriev I.V."/>
            <person name="Buss L.W."/>
            <person name="Schierwater B."/>
            <person name="Dellaporta S.L."/>
            <person name="Rokhsar D.S."/>
        </authorList>
    </citation>
    <scope>NUCLEOTIDE SEQUENCE [LARGE SCALE GENOMIC DNA]</scope>
    <source>
        <strain evidence="4 5">Grell-BS-1999</strain>
    </source>
</reference>
<accession>B3S853</accession>
<feature type="domain" description="Cyclin-like" evidence="3">
    <location>
        <begin position="81"/>
        <end position="166"/>
    </location>
</feature>
<dbReference type="Gene3D" id="1.10.472.10">
    <property type="entry name" value="Cyclin-like"/>
    <property type="match status" value="1"/>
</dbReference>
<gene>
    <name evidence="4" type="ORF">TRIADDRAFT_30791</name>
</gene>
<dbReference type="PANTHER" id="PTHR14248">
    <property type="entry name" value="CYCLIN Y, ISOFORM A"/>
    <property type="match status" value="1"/>
</dbReference>
<dbReference type="FunCoup" id="B3S853">
    <property type="interactions" value="1906"/>
</dbReference>
<dbReference type="SMART" id="SM00385">
    <property type="entry name" value="CYCLIN"/>
    <property type="match status" value="1"/>
</dbReference>
<dbReference type="InterPro" id="IPR013763">
    <property type="entry name" value="Cyclin-like_dom"/>
</dbReference>
<dbReference type="EMBL" id="DS985255">
    <property type="protein sequence ID" value="EDV21136.1"/>
    <property type="molecule type" value="Genomic_DNA"/>
</dbReference>
<dbReference type="AlphaFoldDB" id="B3S853"/>
<sequence length="221" mass="25971">IKNGTIHKRYSSCSSIYLDDSTVSQPNLRCTLKCFICFALRMYRHDPPRLKDIFDEELHPLMRPVRKETIINLPEHRHVYKFFKTLFSSAQLTAECAIISLIYVERLMEYAEIDIHPSNWRRVVLGAILLASKVWDDQAVWNIDYCQILKDTTVEDMNALEREILQLIMFNINVPSSIYAKYYFDLRTVADENNYILPTEPLSTERARKLEVNVIPMYQSV</sequence>
<dbReference type="CDD" id="cd20540">
    <property type="entry name" value="CYCLIN_CCNY_like"/>
    <property type="match status" value="1"/>
</dbReference>
<dbReference type="eggNOG" id="KOG1675">
    <property type="taxonomic scope" value="Eukaryota"/>
</dbReference>
<name>B3S853_TRIAD</name>
<evidence type="ECO:0000313" key="5">
    <source>
        <dbReference type="Proteomes" id="UP000009022"/>
    </source>
</evidence>